<accession>A0ACC1A9D9</accession>
<organism evidence="1 2">
    <name type="scientific">Pistacia atlantica</name>
    <dbReference type="NCBI Taxonomy" id="434234"/>
    <lineage>
        <taxon>Eukaryota</taxon>
        <taxon>Viridiplantae</taxon>
        <taxon>Streptophyta</taxon>
        <taxon>Embryophyta</taxon>
        <taxon>Tracheophyta</taxon>
        <taxon>Spermatophyta</taxon>
        <taxon>Magnoliopsida</taxon>
        <taxon>eudicotyledons</taxon>
        <taxon>Gunneridae</taxon>
        <taxon>Pentapetalae</taxon>
        <taxon>rosids</taxon>
        <taxon>malvids</taxon>
        <taxon>Sapindales</taxon>
        <taxon>Anacardiaceae</taxon>
        <taxon>Pistacia</taxon>
    </lineage>
</organism>
<sequence>MQFLEILQKKKKKKGIKFRKYWEKMPILFALATVIDSRVKLLGVNNMIEEIPAHLETLLKISLVNVINFITSHVFKL</sequence>
<gene>
    <name evidence="1" type="ORF">Patl1_11196</name>
</gene>
<keyword evidence="2" id="KW-1185">Reference proteome</keyword>
<reference evidence="2" key="1">
    <citation type="journal article" date="2023" name="G3 (Bethesda)">
        <title>Genome assembly and association tests identify interacting loci associated with vigor, precocity, and sex in interspecific pistachio rootstocks.</title>
        <authorList>
            <person name="Palmer W."/>
            <person name="Jacygrad E."/>
            <person name="Sagayaradj S."/>
            <person name="Cavanaugh K."/>
            <person name="Han R."/>
            <person name="Bertier L."/>
            <person name="Beede B."/>
            <person name="Kafkas S."/>
            <person name="Golino D."/>
            <person name="Preece J."/>
            <person name="Michelmore R."/>
        </authorList>
    </citation>
    <scope>NUCLEOTIDE SEQUENCE [LARGE SCALE GENOMIC DNA]</scope>
</reference>
<comment type="caution">
    <text evidence="1">The sequence shown here is derived from an EMBL/GenBank/DDBJ whole genome shotgun (WGS) entry which is preliminary data.</text>
</comment>
<evidence type="ECO:0000313" key="1">
    <source>
        <dbReference type="EMBL" id="KAJ0082988.1"/>
    </source>
</evidence>
<evidence type="ECO:0000313" key="2">
    <source>
        <dbReference type="Proteomes" id="UP001164250"/>
    </source>
</evidence>
<dbReference type="EMBL" id="CM047908">
    <property type="protein sequence ID" value="KAJ0082988.1"/>
    <property type="molecule type" value="Genomic_DNA"/>
</dbReference>
<name>A0ACC1A9D9_9ROSI</name>
<protein>
    <submittedName>
        <fullName evidence="1">Uncharacterized protein</fullName>
    </submittedName>
</protein>
<dbReference type="Proteomes" id="UP001164250">
    <property type="component" value="Chromosome 12"/>
</dbReference>
<proteinExistence type="predicted"/>